<proteinExistence type="predicted"/>
<dbReference type="Proteomes" id="UP000481087">
    <property type="component" value="Unassembled WGS sequence"/>
</dbReference>
<name>A0A6L8V1X9_9BACL</name>
<reference evidence="1 2" key="1">
    <citation type="submission" date="2019-12" db="EMBL/GenBank/DDBJ databases">
        <title>Paenibacillus sp. nov. sp. isolated from soil.</title>
        <authorList>
            <person name="Kim J."/>
            <person name="Jeong S.E."/>
            <person name="Jung H.S."/>
            <person name="Jeon C.O."/>
        </authorList>
    </citation>
    <scope>NUCLEOTIDE SEQUENCE [LARGE SCALE GENOMIC DNA]</scope>
    <source>
        <strain evidence="1 2">5J-6</strain>
    </source>
</reference>
<dbReference type="NCBIfam" id="NF047773">
    <property type="entry name" value="phas_rel_Lepto"/>
    <property type="match status" value="1"/>
</dbReference>
<evidence type="ECO:0000313" key="1">
    <source>
        <dbReference type="EMBL" id="MZQ83240.1"/>
    </source>
</evidence>
<organism evidence="1 2">
    <name type="scientific">Paenibacillus silvestris</name>
    <dbReference type="NCBI Taxonomy" id="2606219"/>
    <lineage>
        <taxon>Bacteria</taxon>
        <taxon>Bacillati</taxon>
        <taxon>Bacillota</taxon>
        <taxon>Bacilli</taxon>
        <taxon>Bacillales</taxon>
        <taxon>Paenibacillaceae</taxon>
        <taxon>Paenibacillus</taxon>
    </lineage>
</organism>
<gene>
    <name evidence="1" type="ORF">GQF01_14080</name>
</gene>
<sequence>MSDLIKNAVSLGLGITIATKEKLENYVKELVAKGEVAPEESKALVAKLIKKGEEQQDALKEIVRVQLQKMLVELHLATEEDIKRLDQRIDQMEHKLQA</sequence>
<protein>
    <submittedName>
        <fullName evidence="1">Polyhydroxyalkanoate synthesis regulator</fullName>
    </submittedName>
</protein>
<evidence type="ECO:0000313" key="2">
    <source>
        <dbReference type="Proteomes" id="UP000481087"/>
    </source>
</evidence>
<dbReference type="RefSeq" id="WP_161407462.1">
    <property type="nucleotide sequence ID" value="NZ_WTUZ01000017.1"/>
</dbReference>
<dbReference type="AlphaFoldDB" id="A0A6L8V1X9"/>
<dbReference type="EMBL" id="WTUZ01000017">
    <property type="protein sequence ID" value="MZQ83240.1"/>
    <property type="molecule type" value="Genomic_DNA"/>
</dbReference>
<keyword evidence="2" id="KW-1185">Reference proteome</keyword>
<comment type="caution">
    <text evidence="1">The sequence shown here is derived from an EMBL/GenBank/DDBJ whole genome shotgun (WGS) entry which is preliminary data.</text>
</comment>
<accession>A0A6L8V1X9</accession>